<organism evidence="2 3">
    <name type="scientific">Tumebacillus flagellatus</name>
    <dbReference type="NCBI Taxonomy" id="1157490"/>
    <lineage>
        <taxon>Bacteria</taxon>
        <taxon>Bacillati</taxon>
        <taxon>Bacillota</taxon>
        <taxon>Bacilli</taxon>
        <taxon>Bacillales</taxon>
        <taxon>Alicyclobacillaceae</taxon>
        <taxon>Tumebacillus</taxon>
    </lineage>
</organism>
<dbReference type="Proteomes" id="UP000027931">
    <property type="component" value="Unassembled WGS sequence"/>
</dbReference>
<evidence type="ECO:0000313" key="2">
    <source>
        <dbReference type="EMBL" id="KEO83689.1"/>
    </source>
</evidence>
<reference evidence="2 3" key="1">
    <citation type="journal article" date="2013" name="Int. J. Syst. Evol. Microbiol.">
        <title>Tumebacillus flagellatus sp. nov., an alpha-amylase/pullulanase-producing bacterium isolated from cassava wastewater.</title>
        <authorList>
            <person name="Wang Q."/>
            <person name="Xie N."/>
            <person name="Qin Y."/>
            <person name="Shen N."/>
            <person name="Zhu J."/>
            <person name="Mi H."/>
            <person name="Huang R."/>
        </authorList>
    </citation>
    <scope>NUCLEOTIDE SEQUENCE [LARGE SCALE GENOMIC DNA]</scope>
    <source>
        <strain evidence="2 3">GST4</strain>
    </source>
</reference>
<keyword evidence="3" id="KW-1185">Reference proteome</keyword>
<dbReference type="AlphaFoldDB" id="A0A074LRH5"/>
<protein>
    <submittedName>
        <fullName evidence="2">Uncharacterized protein</fullName>
    </submittedName>
</protein>
<sequence>MTVLLLVSLLFLGGARAEAKGSAVAEYTDPDGMTVKSFSPSWKDTAKLKALHDELYQNVHGDEIKLLNEIDIYDDYPQGDGVAGQYIFSTIASVLPIKQKMQPGKIELYGGQEHQTVASFAHTLSHEYGHHVTHYYTLLQDGFPLTDESKWKDTTYARMRGLSHDSRVAVDGVDHRWQIAEIAAEDYVQLFGSPNAHAPTEFASRVEQALQGKEPSAMSWSASMYNIQPQENLSLPLASQVPGLYEWLHKLMTGTDGSYKPPGQPVLNLASYTKQGDVGYQLQFTWHAENEPKNVQYTLVTYTDSDLLAEPIVTREAGQKHEVRYGPVVTRRGAYIYTYQEPSAKGVRHFKLYAFGDNGWVSESPVLTVDMNNPSSVQVETKDKITPVARPAVPEMKDEPVFDFKVGNGRWLEGLVGGLKSAIDSITSFLRSVLS</sequence>
<feature type="chain" id="PRO_5001696402" evidence="1">
    <location>
        <begin position="20"/>
        <end position="435"/>
    </location>
</feature>
<comment type="caution">
    <text evidence="2">The sequence shown here is derived from an EMBL/GenBank/DDBJ whole genome shotgun (WGS) entry which is preliminary data.</text>
</comment>
<accession>A0A074LRH5</accession>
<evidence type="ECO:0000256" key="1">
    <source>
        <dbReference type="SAM" id="SignalP"/>
    </source>
</evidence>
<dbReference type="EMBL" id="JMIR01000009">
    <property type="protein sequence ID" value="KEO83689.1"/>
    <property type="molecule type" value="Genomic_DNA"/>
</dbReference>
<proteinExistence type="predicted"/>
<gene>
    <name evidence="2" type="ORF">EL26_08525</name>
</gene>
<feature type="signal peptide" evidence="1">
    <location>
        <begin position="1"/>
        <end position="19"/>
    </location>
</feature>
<dbReference type="eggNOG" id="ENOG5032WHW">
    <property type="taxonomic scope" value="Bacteria"/>
</dbReference>
<keyword evidence="1" id="KW-0732">Signal</keyword>
<evidence type="ECO:0000313" key="3">
    <source>
        <dbReference type="Proteomes" id="UP000027931"/>
    </source>
</evidence>
<dbReference type="STRING" id="1157490.EL26_08525"/>
<name>A0A074LRH5_9BACL</name>